<comment type="similarity">
    <text evidence="1">Belongs to the C/M/P thioester hydrolase family.</text>
</comment>
<dbReference type="GO" id="GO:0047617">
    <property type="term" value="F:fatty acyl-CoA hydrolase activity"/>
    <property type="evidence" value="ECO:0007669"/>
    <property type="project" value="TreeGrafter"/>
</dbReference>
<dbReference type="InterPro" id="IPR029058">
    <property type="entry name" value="AB_hydrolase_fold"/>
</dbReference>
<evidence type="ECO:0000256" key="2">
    <source>
        <dbReference type="PIRSR" id="PIRSR016521-1"/>
    </source>
</evidence>
<proteinExistence type="inferred from homology"/>
<dbReference type="InterPro" id="IPR016662">
    <property type="entry name" value="Acyl-CoA_thioEstase_long-chain"/>
</dbReference>
<dbReference type="Proteomes" id="UP000261520">
    <property type="component" value="Unplaced"/>
</dbReference>
<name>A0A3B3ZNH8_9GOBI</name>
<evidence type="ECO:0000259" key="3">
    <source>
        <dbReference type="Pfam" id="PF04775"/>
    </source>
</evidence>
<dbReference type="PIRSF" id="PIRSF016521">
    <property type="entry name" value="Acyl-CoA_hydro"/>
    <property type="match status" value="1"/>
</dbReference>
<sequence>MASLITPLLSVAPTRALVDEKFKVRVKNLPAGLPFTLHSLHLSEDNDYWEAFGHYISNYNGTVCVSEHLSLGGTYTGKEPMGLLWSLRPVPGSRKGLRLRKKNVSSPLLYTISVYSGHLTEGFRDQAPLASVVTERWYMAPGVQRISIKENIVRGTMPWSIPGTPGYVGWWRWLGGVSCRHTGFTWLCCFCLGVHKPWRDGDFWLAFNIVKDHPRVIPNKVGIFGLSFGATVAFYLASESNVPRCCVCINGHTIFSRGKSFAEQSDEDDNHMWRNLFLSRDNTLDMEKINCPVLLVCGEDDQNVPSVEIADDIERTMHAAGKGHLLTRINYPGAGHLIEVPYAPHFRVTAFMQSRTQKIMMLWGGQTKPHSDAQEDSWKKILDYLEHHLFSSPKSMRKHKL</sequence>
<dbReference type="FunFam" id="2.60.40.2240:FF:000002">
    <property type="entry name" value="Acyl-CoA thioesterase 18"/>
    <property type="match status" value="1"/>
</dbReference>
<dbReference type="SUPFAM" id="SSF53474">
    <property type="entry name" value="alpha/beta-Hydrolases"/>
    <property type="match status" value="1"/>
</dbReference>
<feature type="domain" description="Acyl-CoA thioester hydrolase/bile acid-CoA amino acid N-acetyltransferase" evidence="3">
    <location>
        <begin position="19"/>
        <end position="150"/>
    </location>
</feature>
<keyword evidence="6" id="KW-1185">Reference proteome</keyword>
<dbReference type="PANTHER" id="PTHR10824:SF36">
    <property type="entry name" value="ACYL-COA THIOESTERASE 17-RELATED"/>
    <property type="match status" value="1"/>
</dbReference>
<dbReference type="Gene3D" id="3.40.50.1820">
    <property type="entry name" value="alpha/beta hydrolase"/>
    <property type="match status" value="1"/>
</dbReference>
<reference evidence="5" key="1">
    <citation type="submission" date="2025-08" db="UniProtKB">
        <authorList>
            <consortium name="Ensembl"/>
        </authorList>
    </citation>
    <scope>IDENTIFICATION</scope>
</reference>
<dbReference type="PANTHER" id="PTHR10824">
    <property type="entry name" value="ACYL-COENZYME A THIOESTERASE-RELATED"/>
    <property type="match status" value="1"/>
</dbReference>
<feature type="active site" description="Charge relay system" evidence="2">
    <location>
        <position position="227"/>
    </location>
</feature>
<dbReference type="GO" id="GO:0006631">
    <property type="term" value="P:fatty acid metabolic process"/>
    <property type="evidence" value="ECO:0007669"/>
    <property type="project" value="TreeGrafter"/>
</dbReference>
<dbReference type="Ensembl" id="ENSPMGT00000006607.1">
    <property type="protein sequence ID" value="ENSPMGP00000006218.1"/>
    <property type="gene ID" value="ENSPMGG00000005237.1"/>
</dbReference>
<evidence type="ECO:0000313" key="6">
    <source>
        <dbReference type="Proteomes" id="UP000261520"/>
    </source>
</evidence>
<dbReference type="AlphaFoldDB" id="A0A3B3ZNH8"/>
<dbReference type="InterPro" id="IPR014940">
    <property type="entry name" value="BAAT_C"/>
</dbReference>
<dbReference type="Gene3D" id="2.60.40.2240">
    <property type="entry name" value="Acyl-CoA thioester hydrolase/BAAT N-terminal domain"/>
    <property type="match status" value="1"/>
</dbReference>
<dbReference type="STRING" id="409849.ENSPMGP00000006218"/>
<dbReference type="InterPro" id="IPR042490">
    <property type="entry name" value="Thio_Ohase/BAAT_N"/>
</dbReference>
<evidence type="ECO:0000313" key="5">
    <source>
        <dbReference type="Ensembl" id="ENSPMGP00000006218.1"/>
    </source>
</evidence>
<protein>
    <submittedName>
        <fullName evidence="5">Uncharacterized protein</fullName>
    </submittedName>
</protein>
<feature type="domain" description="BAAT/Acyl-CoA thioester hydrolase C-terminal" evidence="4">
    <location>
        <begin position="206"/>
        <end position="389"/>
    </location>
</feature>
<dbReference type="Pfam" id="PF04775">
    <property type="entry name" value="Bile_Hydr_Trans"/>
    <property type="match status" value="1"/>
</dbReference>
<evidence type="ECO:0000256" key="1">
    <source>
        <dbReference type="ARBA" id="ARBA00006538"/>
    </source>
</evidence>
<dbReference type="Pfam" id="PF08840">
    <property type="entry name" value="BAAT_C"/>
    <property type="match status" value="1"/>
</dbReference>
<feature type="active site" description="Charge relay system" evidence="2">
    <location>
        <position position="301"/>
    </location>
</feature>
<dbReference type="InterPro" id="IPR006862">
    <property type="entry name" value="Thio_Ohase/aa_AcTrfase"/>
</dbReference>
<organism evidence="5 6">
    <name type="scientific">Periophthalmus magnuspinnatus</name>
    <dbReference type="NCBI Taxonomy" id="409849"/>
    <lineage>
        <taxon>Eukaryota</taxon>
        <taxon>Metazoa</taxon>
        <taxon>Chordata</taxon>
        <taxon>Craniata</taxon>
        <taxon>Vertebrata</taxon>
        <taxon>Euteleostomi</taxon>
        <taxon>Actinopterygii</taxon>
        <taxon>Neopterygii</taxon>
        <taxon>Teleostei</taxon>
        <taxon>Neoteleostei</taxon>
        <taxon>Acanthomorphata</taxon>
        <taxon>Gobiaria</taxon>
        <taxon>Gobiiformes</taxon>
        <taxon>Gobioidei</taxon>
        <taxon>Gobiidae</taxon>
        <taxon>Oxudercinae</taxon>
        <taxon>Periophthalmus</taxon>
    </lineage>
</organism>
<accession>A0A3B3ZNH8</accession>
<reference evidence="5" key="2">
    <citation type="submission" date="2025-09" db="UniProtKB">
        <authorList>
            <consortium name="Ensembl"/>
        </authorList>
    </citation>
    <scope>IDENTIFICATION</scope>
</reference>
<feature type="active site" description="Charge relay system" evidence="2">
    <location>
        <position position="336"/>
    </location>
</feature>
<dbReference type="GO" id="GO:0006637">
    <property type="term" value="P:acyl-CoA metabolic process"/>
    <property type="evidence" value="ECO:0007669"/>
    <property type="project" value="InterPro"/>
</dbReference>
<evidence type="ECO:0000259" key="4">
    <source>
        <dbReference type="Pfam" id="PF08840"/>
    </source>
</evidence>